<evidence type="ECO:0000313" key="3">
    <source>
        <dbReference type="Proteomes" id="UP000516421"/>
    </source>
</evidence>
<dbReference type="PROSITE" id="PS50889">
    <property type="entry name" value="S4"/>
    <property type="match status" value="1"/>
</dbReference>
<name>A0A7H2BI88_9MICC</name>
<dbReference type="CDD" id="cd00165">
    <property type="entry name" value="S4"/>
    <property type="match status" value="1"/>
</dbReference>
<keyword evidence="3" id="KW-1185">Reference proteome</keyword>
<dbReference type="RefSeq" id="WP_186303172.1">
    <property type="nucleotide sequence ID" value="NZ_BAAAHX010000005.1"/>
</dbReference>
<dbReference type="InterPro" id="IPR036986">
    <property type="entry name" value="S4_RNA-bd_sf"/>
</dbReference>
<dbReference type="Proteomes" id="UP000516421">
    <property type="component" value="Chromosome"/>
</dbReference>
<sequence length="74" mass="8217">MNEIEEVLIRDDMIRLGQFIKLANLVEDGAQAREVIQNGLVKVNGDIEEARGKQLHDGDVVELNGFAARVTVEN</sequence>
<organism evidence="2 3">
    <name type="scientific">Rothia amarae</name>
    <dbReference type="NCBI Taxonomy" id="169480"/>
    <lineage>
        <taxon>Bacteria</taxon>
        <taxon>Bacillati</taxon>
        <taxon>Actinomycetota</taxon>
        <taxon>Actinomycetes</taxon>
        <taxon>Micrococcales</taxon>
        <taxon>Micrococcaceae</taxon>
        <taxon>Rothia</taxon>
    </lineage>
</organism>
<dbReference type="GO" id="GO:0003723">
    <property type="term" value="F:RNA binding"/>
    <property type="evidence" value="ECO:0007669"/>
    <property type="project" value="UniProtKB-KW"/>
</dbReference>
<dbReference type="EMBL" id="CP061538">
    <property type="protein sequence ID" value="QNV39384.1"/>
    <property type="molecule type" value="Genomic_DNA"/>
</dbReference>
<protein>
    <submittedName>
        <fullName evidence="2">RNA-binding S4 domain-containing protein</fullName>
    </submittedName>
</protein>
<dbReference type="Gene3D" id="3.10.290.10">
    <property type="entry name" value="RNA-binding S4 domain"/>
    <property type="match status" value="1"/>
</dbReference>
<accession>A0A7H2BI88</accession>
<evidence type="ECO:0000313" key="2">
    <source>
        <dbReference type="EMBL" id="QNV39384.1"/>
    </source>
</evidence>
<dbReference type="KEGG" id="rama:IDM48_08260"/>
<evidence type="ECO:0000256" key="1">
    <source>
        <dbReference type="PROSITE-ProRule" id="PRU00182"/>
    </source>
</evidence>
<dbReference type="Pfam" id="PF13275">
    <property type="entry name" value="S4_2"/>
    <property type="match status" value="1"/>
</dbReference>
<gene>
    <name evidence="2" type="ORF">IDM48_08260</name>
</gene>
<dbReference type="AlphaFoldDB" id="A0A7H2BI88"/>
<proteinExistence type="predicted"/>
<reference evidence="2 3" key="1">
    <citation type="submission" date="2020-09" db="EMBL/GenBank/DDBJ databases">
        <title>Investigation of environmental microbe.</title>
        <authorList>
            <person name="Ou Y."/>
            <person name="Kang Q."/>
        </authorList>
    </citation>
    <scope>NUCLEOTIDE SEQUENCE [LARGE SCALE GENOMIC DNA]</scope>
    <source>
        <strain evidence="2 3">KJZ-9</strain>
    </source>
</reference>
<dbReference type="SUPFAM" id="SSF55174">
    <property type="entry name" value="Alpha-L RNA-binding motif"/>
    <property type="match status" value="1"/>
</dbReference>
<keyword evidence="1" id="KW-0694">RNA-binding</keyword>